<feature type="region of interest" description="Disordered" evidence="1">
    <location>
        <begin position="1"/>
        <end position="49"/>
    </location>
</feature>
<dbReference type="SUPFAM" id="SSF46458">
    <property type="entry name" value="Globin-like"/>
    <property type="match status" value="1"/>
</dbReference>
<gene>
    <name evidence="3" type="ORF">SCF082_LOCUS14898</name>
</gene>
<feature type="transmembrane region" description="Helical" evidence="2">
    <location>
        <begin position="738"/>
        <end position="757"/>
    </location>
</feature>
<feature type="region of interest" description="Disordered" evidence="1">
    <location>
        <begin position="272"/>
        <end position="310"/>
    </location>
</feature>
<feature type="transmembrane region" description="Helical" evidence="2">
    <location>
        <begin position="933"/>
        <end position="954"/>
    </location>
</feature>
<protein>
    <submittedName>
        <fullName evidence="3">Retrovirus-related Pol polyprotein from transposon TNT 1-94</fullName>
    </submittedName>
</protein>
<feature type="compositionally biased region" description="Basic and acidic residues" evidence="1">
    <location>
        <begin position="1"/>
        <end position="15"/>
    </location>
</feature>
<reference evidence="3 4" key="1">
    <citation type="submission" date="2024-02" db="EMBL/GenBank/DDBJ databases">
        <authorList>
            <person name="Chen Y."/>
            <person name="Shah S."/>
            <person name="Dougan E. K."/>
            <person name="Thang M."/>
            <person name="Chan C."/>
        </authorList>
    </citation>
    <scope>NUCLEOTIDE SEQUENCE [LARGE SCALE GENOMIC DNA]</scope>
</reference>
<feature type="compositionally biased region" description="Basic and acidic residues" evidence="1">
    <location>
        <begin position="299"/>
        <end position="309"/>
    </location>
</feature>
<feature type="transmembrane region" description="Helical" evidence="2">
    <location>
        <begin position="847"/>
        <end position="868"/>
    </location>
</feature>
<evidence type="ECO:0000313" key="3">
    <source>
        <dbReference type="EMBL" id="CAK9020385.1"/>
    </source>
</evidence>
<keyword evidence="4" id="KW-1185">Reference proteome</keyword>
<dbReference type="InterPro" id="IPR009050">
    <property type="entry name" value="Globin-like_sf"/>
</dbReference>
<evidence type="ECO:0000256" key="2">
    <source>
        <dbReference type="SAM" id="Phobius"/>
    </source>
</evidence>
<accession>A0ABP0K0U2</accession>
<feature type="compositionally biased region" description="Acidic residues" evidence="1">
    <location>
        <begin position="21"/>
        <end position="36"/>
    </location>
</feature>
<feature type="region of interest" description="Disordered" evidence="1">
    <location>
        <begin position="1095"/>
        <end position="1146"/>
    </location>
</feature>
<feature type="transmembrane region" description="Helical" evidence="2">
    <location>
        <begin position="888"/>
        <end position="912"/>
    </location>
</feature>
<keyword evidence="2" id="KW-0472">Membrane</keyword>
<feature type="transmembrane region" description="Helical" evidence="2">
    <location>
        <begin position="998"/>
        <end position="1019"/>
    </location>
</feature>
<comment type="caution">
    <text evidence="3">The sequence shown here is derived from an EMBL/GenBank/DDBJ whole genome shotgun (WGS) entry which is preliminary data.</text>
</comment>
<proteinExistence type="predicted"/>
<name>A0ABP0K0U2_9DINO</name>
<keyword evidence="2" id="KW-0812">Transmembrane</keyword>
<dbReference type="Gene3D" id="1.10.490.10">
    <property type="entry name" value="Globins"/>
    <property type="match status" value="1"/>
</dbReference>
<feature type="transmembrane region" description="Helical" evidence="2">
    <location>
        <begin position="795"/>
        <end position="813"/>
    </location>
</feature>
<organism evidence="3 4">
    <name type="scientific">Durusdinium trenchii</name>
    <dbReference type="NCBI Taxonomy" id="1381693"/>
    <lineage>
        <taxon>Eukaryota</taxon>
        <taxon>Sar</taxon>
        <taxon>Alveolata</taxon>
        <taxon>Dinophyceae</taxon>
        <taxon>Suessiales</taxon>
        <taxon>Symbiodiniaceae</taxon>
        <taxon>Durusdinium</taxon>
    </lineage>
</organism>
<dbReference type="Proteomes" id="UP001642464">
    <property type="component" value="Unassembled WGS sequence"/>
</dbReference>
<feature type="transmembrane region" description="Helical" evidence="2">
    <location>
        <begin position="764"/>
        <end position="783"/>
    </location>
</feature>
<evidence type="ECO:0000256" key="1">
    <source>
        <dbReference type="SAM" id="MobiDB-lite"/>
    </source>
</evidence>
<keyword evidence="2" id="KW-1133">Transmembrane helix</keyword>
<sequence>MKLDIDREFSEEMRQLQDLGDPIEEATSDAEAEDAGESSPGDSPKEAAESVMTTTVIFDEENNLLELTQTELVVLKQSWDMLMEALGGERETVGDAIYGILTERLTILKESFKGRPRAIISLNLFNGFRLLCDKARDPEELKTQVETLGFKHLGHEITQQRVDGVCDAFLTTGRITDRSAVTPRDPSTLSVSNTSPSEKVLGSLGNMAETASLHALMSQNVAELPPGSVNVWQKVLSYTGSCCRYVTATYSERLKIIEDDWIEVLAAAESDQQAHAGHGAKGGTTPKPGAGSTSPKPGGDGEGKAKGGEEEVAVTRSFGAMCSFSMEIIGLQSEGWMAELLEVFGNLVERIGNPSHLMEECELLAISMILKSKSKKEIDFDIFKPVMLTALRSLLPTSWSSSHETAWEWLWSTISRNLREGTQKVRVFKPYNSQLFSALKDQQMAYFRENLYADFFTKCAMSQEIFKQSQTRLHYIADGVLRSSYDILHKPKQVMVDELSALGLRHVGYGIPIELFAPFTDSCVLVIKQLVAEMPKSESMKIVACPAVGLHQAEERDVPEYMMVEGFRWSIGLVARLLMRIITEGSTAVMQAICLDNSDLLQQALREAPRARRSKLQLRVRVGSQTISPLYWALRSGRHTSAKTMLEDILTIRADRDKYYYGNNDIFRYQPNIAADLLQEAPKLVQTLLDGLIWRSHKTQDGLRPVIYYMEHLLQDMDENQMLSRALLSFMHFKDPKVIVHPILMFVLDLLWEKLILRFFVSDQIFRAVNFIIYLFAACFFNTDEAIADPVMSKMLAASRLLVYILGFGYLLTTNIRELWKHMSSLEEDHRRLGACRKCPEFLKKTSGVLSFLLMMNLAVMLTVEPLLHCFGKTEGWISFTCDAWTDHMHLVHEICLVLGIFLYVLLIFGIGSNISITLSEYRVLCLRAGKQVMLCMSVVTLVIFTFGFCITAMTREVAIVGTHEWDGVGSTITHLLQLTVGILDLEDLTGISAKSPSLFVVIAGFLLLVYSFLFNLLVSQFCGVFDALVADSEGHARLARGDVMLDTLKAVPMKKWKHFVGSLALDQRTEFDKGDIGLPGGVKVAEPAGANPQTKDQIIRFGGYTDPSLPWPEKKSSDEDSTKKSLGDSEVFKEAPGEEGHGKRE</sequence>
<feature type="compositionally biased region" description="Basic and acidic residues" evidence="1">
    <location>
        <begin position="1113"/>
        <end position="1146"/>
    </location>
</feature>
<dbReference type="EMBL" id="CAXAMM010009446">
    <property type="protein sequence ID" value="CAK9020385.1"/>
    <property type="molecule type" value="Genomic_DNA"/>
</dbReference>
<dbReference type="InterPro" id="IPR012292">
    <property type="entry name" value="Globin/Proto"/>
</dbReference>
<evidence type="ECO:0000313" key="4">
    <source>
        <dbReference type="Proteomes" id="UP001642464"/>
    </source>
</evidence>